<dbReference type="InterPro" id="IPR039425">
    <property type="entry name" value="RNA_pol_sigma-70-like"/>
</dbReference>
<keyword evidence="3" id="KW-0731">Sigma factor</keyword>
<name>A0A1Q5P964_9BACT</name>
<dbReference type="Pfam" id="PF08281">
    <property type="entry name" value="Sigma70_r4_2"/>
    <property type="match status" value="1"/>
</dbReference>
<feature type="domain" description="RNA polymerase sigma-70 region 2" evidence="5">
    <location>
        <begin position="39"/>
        <end position="104"/>
    </location>
</feature>
<dbReference type="InterPro" id="IPR013249">
    <property type="entry name" value="RNA_pol_sigma70_r4_t2"/>
</dbReference>
<dbReference type="InterPro" id="IPR014327">
    <property type="entry name" value="RNA_pol_sigma70_bacteroid"/>
</dbReference>
<dbReference type="AlphaFoldDB" id="A0A1Q5P964"/>
<keyword evidence="4" id="KW-0804">Transcription</keyword>
<dbReference type="PANTHER" id="PTHR43133">
    <property type="entry name" value="RNA POLYMERASE ECF-TYPE SIGMA FACTO"/>
    <property type="match status" value="1"/>
</dbReference>
<reference evidence="7 8" key="1">
    <citation type="submission" date="2016-03" db="EMBL/GenBank/DDBJ databases">
        <title>Genome sequence of Pontibacter sp. nov., of the family cytophagaceae, isolated from marine sediment of the Yellow Sea, China.</title>
        <authorList>
            <person name="Zhang G."/>
            <person name="Zhang R."/>
        </authorList>
    </citation>
    <scope>NUCLEOTIDE SEQUENCE [LARGE SCALE GENOMIC DNA]</scope>
    <source>
        <strain evidence="7 8">S10-8</strain>
    </source>
</reference>
<dbReference type="GO" id="GO:0003677">
    <property type="term" value="F:DNA binding"/>
    <property type="evidence" value="ECO:0007669"/>
    <property type="project" value="InterPro"/>
</dbReference>
<organism evidence="7 8">
    <name type="scientific">Pontibacter flavimaris</name>
    <dbReference type="NCBI Taxonomy" id="1797110"/>
    <lineage>
        <taxon>Bacteria</taxon>
        <taxon>Pseudomonadati</taxon>
        <taxon>Bacteroidota</taxon>
        <taxon>Cytophagia</taxon>
        <taxon>Cytophagales</taxon>
        <taxon>Hymenobacteraceae</taxon>
        <taxon>Pontibacter</taxon>
    </lineage>
</organism>
<dbReference type="EMBL" id="LVWA01000012">
    <property type="protein sequence ID" value="OKL38767.1"/>
    <property type="molecule type" value="Genomic_DNA"/>
</dbReference>
<comment type="similarity">
    <text evidence="1">Belongs to the sigma-70 factor family. ECF subfamily.</text>
</comment>
<dbReference type="InterPro" id="IPR013325">
    <property type="entry name" value="RNA_pol_sigma_r2"/>
</dbReference>
<evidence type="ECO:0008006" key="9">
    <source>
        <dbReference type="Google" id="ProtNLM"/>
    </source>
</evidence>
<keyword evidence="2" id="KW-0805">Transcription regulation</keyword>
<dbReference type="GO" id="GO:0016987">
    <property type="term" value="F:sigma factor activity"/>
    <property type="evidence" value="ECO:0007669"/>
    <property type="project" value="UniProtKB-KW"/>
</dbReference>
<dbReference type="STRING" id="1797110.A3841_06425"/>
<sequence>MFSEAQIINGDVMQAVDKEGTEQLVYALLNGKEDAFVHLYRRFEARLYTFAYKLTQDKDDAEEVVQEVFLKVWEKRQVLNPEQNFSGFLYTVAKNIVYNKAKQRAYHFAFQKHLAASEQDICRTTENELSFDELSALLDKIYEALPPVRRQVFLMSRIQGLSNNEIAAELHTSTSNIENHLHKALRFIREKLQTHEMVYTTFFAFLLF</sequence>
<dbReference type="SUPFAM" id="SSF88659">
    <property type="entry name" value="Sigma3 and sigma4 domains of RNA polymerase sigma factors"/>
    <property type="match status" value="1"/>
</dbReference>
<dbReference type="Proteomes" id="UP000186551">
    <property type="component" value="Unassembled WGS sequence"/>
</dbReference>
<dbReference type="Gene3D" id="1.10.1740.10">
    <property type="match status" value="1"/>
</dbReference>
<evidence type="ECO:0000313" key="8">
    <source>
        <dbReference type="Proteomes" id="UP000186551"/>
    </source>
</evidence>
<dbReference type="NCBIfam" id="TIGR02937">
    <property type="entry name" value="sigma70-ECF"/>
    <property type="match status" value="1"/>
</dbReference>
<evidence type="ECO:0000256" key="3">
    <source>
        <dbReference type="ARBA" id="ARBA00023082"/>
    </source>
</evidence>
<protein>
    <recommendedName>
        <fullName evidence="9">RNA polymerase sigma-70 factor</fullName>
    </recommendedName>
</protein>
<keyword evidence="8" id="KW-1185">Reference proteome</keyword>
<evidence type="ECO:0000259" key="6">
    <source>
        <dbReference type="Pfam" id="PF08281"/>
    </source>
</evidence>
<evidence type="ECO:0000256" key="4">
    <source>
        <dbReference type="ARBA" id="ARBA00023163"/>
    </source>
</evidence>
<dbReference type="InterPro" id="IPR013324">
    <property type="entry name" value="RNA_pol_sigma_r3/r4-like"/>
</dbReference>
<evidence type="ECO:0000256" key="1">
    <source>
        <dbReference type="ARBA" id="ARBA00010641"/>
    </source>
</evidence>
<evidence type="ECO:0000256" key="2">
    <source>
        <dbReference type="ARBA" id="ARBA00023015"/>
    </source>
</evidence>
<dbReference type="PANTHER" id="PTHR43133:SF46">
    <property type="entry name" value="RNA POLYMERASE SIGMA-70 FACTOR ECF SUBFAMILY"/>
    <property type="match status" value="1"/>
</dbReference>
<feature type="domain" description="RNA polymerase sigma factor 70 region 4 type 2" evidence="6">
    <location>
        <begin position="138"/>
        <end position="187"/>
    </location>
</feature>
<gene>
    <name evidence="7" type="ORF">A3841_06425</name>
</gene>
<evidence type="ECO:0000259" key="5">
    <source>
        <dbReference type="Pfam" id="PF04542"/>
    </source>
</evidence>
<dbReference type="InterPro" id="IPR036388">
    <property type="entry name" value="WH-like_DNA-bd_sf"/>
</dbReference>
<dbReference type="Pfam" id="PF04542">
    <property type="entry name" value="Sigma70_r2"/>
    <property type="match status" value="1"/>
</dbReference>
<dbReference type="GO" id="GO:0006352">
    <property type="term" value="P:DNA-templated transcription initiation"/>
    <property type="evidence" value="ECO:0007669"/>
    <property type="project" value="InterPro"/>
</dbReference>
<dbReference type="InterPro" id="IPR007627">
    <property type="entry name" value="RNA_pol_sigma70_r2"/>
</dbReference>
<dbReference type="InterPro" id="IPR014284">
    <property type="entry name" value="RNA_pol_sigma-70_dom"/>
</dbReference>
<proteinExistence type="inferred from homology"/>
<dbReference type="NCBIfam" id="TIGR02985">
    <property type="entry name" value="Sig70_bacteroi1"/>
    <property type="match status" value="1"/>
</dbReference>
<comment type="caution">
    <text evidence="7">The sequence shown here is derived from an EMBL/GenBank/DDBJ whole genome shotgun (WGS) entry which is preliminary data.</text>
</comment>
<dbReference type="Gene3D" id="1.10.10.10">
    <property type="entry name" value="Winged helix-like DNA-binding domain superfamily/Winged helix DNA-binding domain"/>
    <property type="match status" value="1"/>
</dbReference>
<accession>A0A1Q5P964</accession>
<evidence type="ECO:0000313" key="7">
    <source>
        <dbReference type="EMBL" id="OKL38767.1"/>
    </source>
</evidence>
<dbReference type="SUPFAM" id="SSF88946">
    <property type="entry name" value="Sigma2 domain of RNA polymerase sigma factors"/>
    <property type="match status" value="1"/>
</dbReference>